<keyword evidence="3" id="KW-0963">Cytoplasm</keyword>
<evidence type="ECO:0000259" key="8">
    <source>
        <dbReference type="PROSITE" id="PS50102"/>
    </source>
</evidence>
<feature type="region of interest" description="Disordered" evidence="7">
    <location>
        <begin position="350"/>
        <end position="389"/>
    </location>
</feature>
<dbReference type="Proteomes" id="UP000230066">
    <property type="component" value="Unassembled WGS sequence"/>
</dbReference>
<dbReference type="Pfam" id="PF00076">
    <property type="entry name" value="RRM_1"/>
    <property type="match status" value="1"/>
</dbReference>
<comment type="similarity">
    <text evidence="2">Belongs to the Musashi family.</text>
</comment>
<evidence type="ECO:0000313" key="10">
    <source>
        <dbReference type="Proteomes" id="UP000230066"/>
    </source>
</evidence>
<feature type="domain" description="RRM" evidence="8">
    <location>
        <begin position="107"/>
        <end position="184"/>
    </location>
</feature>
<evidence type="ECO:0000256" key="3">
    <source>
        <dbReference type="ARBA" id="ARBA00022490"/>
    </source>
</evidence>
<dbReference type="GO" id="GO:0003729">
    <property type="term" value="F:mRNA binding"/>
    <property type="evidence" value="ECO:0007669"/>
    <property type="project" value="TreeGrafter"/>
</dbReference>
<feature type="compositionally biased region" description="Polar residues" evidence="7">
    <location>
        <begin position="350"/>
        <end position="366"/>
    </location>
</feature>
<keyword evidence="10" id="KW-1185">Reference proteome</keyword>
<dbReference type="PANTHER" id="PTHR48032">
    <property type="entry name" value="RNA-BINDING PROTEIN MUSASHI HOMOLOG RBP6"/>
    <property type="match status" value="1"/>
</dbReference>
<keyword evidence="5 6" id="KW-0694">RNA-binding</keyword>
<gene>
    <name evidence="9" type="ORF">D915_000817</name>
</gene>
<dbReference type="InterPro" id="IPR034126">
    <property type="entry name" value="MSI_RRM2"/>
</dbReference>
<evidence type="ECO:0000256" key="6">
    <source>
        <dbReference type="PROSITE-ProRule" id="PRU00176"/>
    </source>
</evidence>
<reference evidence="9" key="1">
    <citation type="submission" date="2019-03" db="EMBL/GenBank/DDBJ databases">
        <title>Improved annotation for the trematode Fasciola hepatica.</title>
        <authorList>
            <person name="Choi Y.-J."/>
            <person name="Martin J."/>
            <person name="Mitreva M."/>
        </authorList>
    </citation>
    <scope>NUCLEOTIDE SEQUENCE [LARGE SCALE GENOMIC DNA]</scope>
</reference>
<dbReference type="SUPFAM" id="SSF54928">
    <property type="entry name" value="RNA-binding domain, RBD"/>
    <property type="match status" value="1"/>
</dbReference>
<comment type="subcellular location">
    <subcellularLocation>
        <location evidence="1">Cytoplasm</location>
    </subcellularLocation>
</comment>
<dbReference type="InterPro" id="IPR000504">
    <property type="entry name" value="RRM_dom"/>
</dbReference>
<dbReference type="InterPro" id="IPR035979">
    <property type="entry name" value="RBD_domain_sf"/>
</dbReference>
<dbReference type="PROSITE" id="PS50102">
    <property type="entry name" value="RRM"/>
    <property type="match status" value="1"/>
</dbReference>
<feature type="region of interest" description="Disordered" evidence="7">
    <location>
        <begin position="524"/>
        <end position="548"/>
    </location>
</feature>
<evidence type="ECO:0000256" key="5">
    <source>
        <dbReference type="ARBA" id="ARBA00022884"/>
    </source>
</evidence>
<dbReference type="CDD" id="cd12323">
    <property type="entry name" value="RRM2_MSI"/>
    <property type="match status" value="1"/>
</dbReference>
<evidence type="ECO:0000313" key="9">
    <source>
        <dbReference type="EMBL" id="THD28356.1"/>
    </source>
</evidence>
<dbReference type="GO" id="GO:0005737">
    <property type="term" value="C:cytoplasm"/>
    <property type="evidence" value="ECO:0007669"/>
    <property type="project" value="UniProtKB-SubCell"/>
</dbReference>
<accession>A0A4E0RJH0</accession>
<evidence type="ECO:0000256" key="2">
    <source>
        <dbReference type="ARBA" id="ARBA00006635"/>
    </source>
</evidence>
<protein>
    <submittedName>
        <fullName evidence="9">RNA-binding protein Musashi 1</fullName>
    </submittedName>
</protein>
<organism evidence="9 10">
    <name type="scientific">Fasciola hepatica</name>
    <name type="common">Liver fluke</name>
    <dbReference type="NCBI Taxonomy" id="6192"/>
    <lineage>
        <taxon>Eukaryota</taxon>
        <taxon>Metazoa</taxon>
        <taxon>Spiralia</taxon>
        <taxon>Lophotrochozoa</taxon>
        <taxon>Platyhelminthes</taxon>
        <taxon>Trematoda</taxon>
        <taxon>Digenea</taxon>
        <taxon>Plagiorchiida</taxon>
        <taxon>Echinostomata</taxon>
        <taxon>Echinostomatoidea</taxon>
        <taxon>Fasciolidae</taxon>
        <taxon>Fasciola</taxon>
    </lineage>
</organism>
<proteinExistence type="inferred from homology"/>
<keyword evidence="4" id="KW-0677">Repeat</keyword>
<dbReference type="EMBL" id="JXXN02000172">
    <property type="protein sequence ID" value="THD28356.1"/>
    <property type="molecule type" value="Genomic_DNA"/>
</dbReference>
<dbReference type="Gene3D" id="3.30.70.330">
    <property type="match status" value="1"/>
</dbReference>
<dbReference type="PANTHER" id="PTHR48032:SF18">
    <property type="entry name" value="RRM DOMAIN-CONTAINING PROTEIN"/>
    <property type="match status" value="1"/>
</dbReference>
<name>A0A4E0RJH0_FASHE</name>
<dbReference type="GO" id="GO:0006417">
    <property type="term" value="P:regulation of translation"/>
    <property type="evidence" value="ECO:0007669"/>
    <property type="project" value="TreeGrafter"/>
</dbReference>
<dbReference type="SMART" id="SM00360">
    <property type="entry name" value="RRM"/>
    <property type="match status" value="1"/>
</dbReference>
<sequence length="594" mass="63460">MQEQTDTLIPHSSEINAIQSPPKFEYSSDMTDETVTASLAVATAGGNAAVTATADLSIAEQTPQTYISSVLTPCTSSSHVVTSPMLPQTLDHWSATLLAAQALVRTKKVFIGGVASGTTAEELEAFFSEFGKVETCELMMDKSTNRHRGFGFVTFESENAAEKVCTVHFHELNGKMVEAKKALPKEVLSSSNALVKQRGLMQTSLGSFHNPNALVLQASGLSSPMDGGVDPTANAAATIAAAALVSRQQQQQQQQQYRNLSQSLMNSGSAFVSLACASLIPYVNSAHLPIPVNNYLGQHSSAMNLNPSGLNQSAYLSAAQMEYHQQMQPKDNLEGRKVINPSLLNSLTASSSPLLHHNNVPNSDDPNQQRTHQSHQHRRTQSAFFDRAELQQLPNPLSTDSSYMDETGLGVNAYGPEVLLNYKYLSPFLVPTYTAPNAPGTSQPTTLLPQTSLTPAFALPPNGNAYTPLDLGQSNSLVSPVSTLVTATNFLPSSLSSPMTVNTANGLPSFLPNLTFNLLKTLHPTQQNNPHTAHSHPSGQMNQASGPPLHLSALNAQLQLQNWSTPGHYPLVAVGPKGSLTAPVSRSFCAPCRG</sequence>
<evidence type="ECO:0000256" key="1">
    <source>
        <dbReference type="ARBA" id="ARBA00004496"/>
    </source>
</evidence>
<evidence type="ECO:0000256" key="7">
    <source>
        <dbReference type="SAM" id="MobiDB-lite"/>
    </source>
</evidence>
<feature type="compositionally biased region" description="Polar residues" evidence="7">
    <location>
        <begin position="524"/>
        <end position="545"/>
    </location>
</feature>
<dbReference type="AlphaFoldDB" id="A0A4E0RJH0"/>
<evidence type="ECO:0000256" key="4">
    <source>
        <dbReference type="ARBA" id="ARBA00022737"/>
    </source>
</evidence>
<dbReference type="InterPro" id="IPR012677">
    <property type="entry name" value="Nucleotide-bd_a/b_plait_sf"/>
</dbReference>
<comment type="caution">
    <text evidence="9">The sequence shown here is derived from an EMBL/GenBank/DDBJ whole genome shotgun (WGS) entry which is preliminary data.</text>
</comment>